<keyword evidence="1" id="KW-0812">Transmembrane</keyword>
<keyword evidence="1" id="KW-0472">Membrane</keyword>
<proteinExistence type="predicted"/>
<organism evidence="2 3">
    <name type="scientific">Mycolicibacterium cosmeticum</name>
    <dbReference type="NCBI Taxonomy" id="258533"/>
    <lineage>
        <taxon>Bacteria</taxon>
        <taxon>Bacillati</taxon>
        <taxon>Actinomycetota</taxon>
        <taxon>Actinomycetes</taxon>
        <taxon>Mycobacteriales</taxon>
        <taxon>Mycobacteriaceae</taxon>
        <taxon>Mycolicibacterium</taxon>
    </lineage>
</organism>
<evidence type="ECO:0000313" key="2">
    <source>
        <dbReference type="EMBL" id="CDO05849.1"/>
    </source>
</evidence>
<gene>
    <name evidence="2" type="ORF">BN977_00625</name>
</gene>
<evidence type="ECO:0000313" key="3">
    <source>
        <dbReference type="Proteomes" id="UP000028870"/>
    </source>
</evidence>
<dbReference type="RefSeq" id="WP_165576282.1">
    <property type="nucleotide sequence ID" value="NZ_CCBB010000001.1"/>
</dbReference>
<dbReference type="EMBL" id="CCBB010000001">
    <property type="protein sequence ID" value="CDO05849.1"/>
    <property type="molecule type" value="Genomic_DNA"/>
</dbReference>
<name>W9AJE2_MYCCO</name>
<keyword evidence="1" id="KW-1133">Transmembrane helix</keyword>
<dbReference type="STRING" id="258533.BN977_00625"/>
<comment type="caution">
    <text evidence="2">The sequence shown here is derived from an EMBL/GenBank/DDBJ whole genome shotgun (WGS) entry which is preliminary data.</text>
</comment>
<reference evidence="2" key="1">
    <citation type="submission" date="2014-03" db="EMBL/GenBank/DDBJ databases">
        <title>Draft Genome Sequence of Mycobacterium cosmeticum DSM 44829.</title>
        <authorList>
            <person name="Croce O."/>
            <person name="Robert C."/>
            <person name="Raoult D."/>
            <person name="Drancourt M."/>
        </authorList>
    </citation>
    <scope>NUCLEOTIDE SEQUENCE [LARGE SCALE GENOMIC DNA]</scope>
    <source>
        <strain evidence="2">DSM 44829</strain>
    </source>
</reference>
<protein>
    <recommendedName>
        <fullName evidence="4">Transmembrane protein</fullName>
    </recommendedName>
</protein>
<evidence type="ECO:0000256" key="1">
    <source>
        <dbReference type="SAM" id="Phobius"/>
    </source>
</evidence>
<dbReference type="Proteomes" id="UP000028870">
    <property type="component" value="Unassembled WGS sequence"/>
</dbReference>
<reference evidence="2" key="2">
    <citation type="submission" date="2014-03" db="EMBL/GenBank/DDBJ databases">
        <authorList>
            <person name="Urmite Genomes"/>
        </authorList>
    </citation>
    <scope>NUCLEOTIDE SEQUENCE</scope>
    <source>
        <strain evidence="2">DSM 44829</strain>
    </source>
</reference>
<dbReference type="AlphaFoldDB" id="W9AJE2"/>
<evidence type="ECO:0008006" key="4">
    <source>
        <dbReference type="Google" id="ProtNLM"/>
    </source>
</evidence>
<keyword evidence="3" id="KW-1185">Reference proteome</keyword>
<accession>W9AJE2</accession>
<feature type="transmembrane region" description="Helical" evidence="1">
    <location>
        <begin position="24"/>
        <end position="49"/>
    </location>
</feature>
<sequence length="52" mass="5844">MTSEITHGTTSSTLRRTQNTTQWALLWILMRGLDIALVTGFVGLVVWGLRQL</sequence>